<name>A0A453IBS8_AEGTS</name>
<accession>A0A453IBS8</accession>
<dbReference type="AlphaFoldDB" id="A0A453IBS8"/>
<dbReference type="Proteomes" id="UP000015105">
    <property type="component" value="Chromosome 4D"/>
</dbReference>
<evidence type="ECO:0000313" key="1">
    <source>
        <dbReference type="EnsemblPlants" id="AET4Gv20511800.2"/>
    </source>
</evidence>
<reference evidence="2" key="1">
    <citation type="journal article" date="2014" name="Science">
        <title>Ancient hybridizations among the ancestral genomes of bread wheat.</title>
        <authorList>
            <consortium name="International Wheat Genome Sequencing Consortium,"/>
            <person name="Marcussen T."/>
            <person name="Sandve S.R."/>
            <person name="Heier L."/>
            <person name="Spannagl M."/>
            <person name="Pfeifer M."/>
            <person name="Jakobsen K.S."/>
            <person name="Wulff B.B."/>
            <person name="Steuernagel B."/>
            <person name="Mayer K.F."/>
            <person name="Olsen O.A."/>
        </authorList>
    </citation>
    <scope>NUCLEOTIDE SEQUENCE [LARGE SCALE GENOMIC DNA]</scope>
    <source>
        <strain evidence="2">cv. AL8/78</strain>
    </source>
</reference>
<dbReference type="Gramene" id="AET4Gv20511800.2">
    <property type="protein sequence ID" value="AET4Gv20511800.2"/>
    <property type="gene ID" value="AET4Gv20511800"/>
</dbReference>
<reference evidence="1" key="4">
    <citation type="submission" date="2019-03" db="UniProtKB">
        <authorList>
            <consortium name="EnsemblPlants"/>
        </authorList>
    </citation>
    <scope>IDENTIFICATION</scope>
</reference>
<organism evidence="1 2">
    <name type="scientific">Aegilops tauschii subsp. strangulata</name>
    <name type="common">Goatgrass</name>
    <dbReference type="NCBI Taxonomy" id="200361"/>
    <lineage>
        <taxon>Eukaryota</taxon>
        <taxon>Viridiplantae</taxon>
        <taxon>Streptophyta</taxon>
        <taxon>Embryophyta</taxon>
        <taxon>Tracheophyta</taxon>
        <taxon>Spermatophyta</taxon>
        <taxon>Magnoliopsida</taxon>
        <taxon>Liliopsida</taxon>
        <taxon>Poales</taxon>
        <taxon>Poaceae</taxon>
        <taxon>BOP clade</taxon>
        <taxon>Pooideae</taxon>
        <taxon>Triticodae</taxon>
        <taxon>Triticeae</taxon>
        <taxon>Triticinae</taxon>
        <taxon>Aegilops</taxon>
    </lineage>
</organism>
<reference evidence="2" key="2">
    <citation type="journal article" date="2017" name="Nat. Plants">
        <title>The Aegilops tauschii genome reveals multiple impacts of transposons.</title>
        <authorList>
            <person name="Zhao G."/>
            <person name="Zou C."/>
            <person name="Li K."/>
            <person name="Wang K."/>
            <person name="Li T."/>
            <person name="Gao L."/>
            <person name="Zhang X."/>
            <person name="Wang H."/>
            <person name="Yang Z."/>
            <person name="Liu X."/>
            <person name="Jiang W."/>
            <person name="Mao L."/>
            <person name="Kong X."/>
            <person name="Jiao Y."/>
            <person name="Jia J."/>
        </authorList>
    </citation>
    <scope>NUCLEOTIDE SEQUENCE [LARGE SCALE GENOMIC DNA]</scope>
    <source>
        <strain evidence="2">cv. AL8/78</strain>
    </source>
</reference>
<reference evidence="1" key="3">
    <citation type="journal article" date="2017" name="Nature">
        <title>Genome sequence of the progenitor of the wheat D genome Aegilops tauschii.</title>
        <authorList>
            <person name="Luo M.C."/>
            <person name="Gu Y.Q."/>
            <person name="Puiu D."/>
            <person name="Wang H."/>
            <person name="Twardziok S.O."/>
            <person name="Deal K.R."/>
            <person name="Huo N."/>
            <person name="Zhu T."/>
            <person name="Wang L."/>
            <person name="Wang Y."/>
            <person name="McGuire P.E."/>
            <person name="Liu S."/>
            <person name="Long H."/>
            <person name="Ramasamy R.K."/>
            <person name="Rodriguez J.C."/>
            <person name="Van S.L."/>
            <person name="Yuan L."/>
            <person name="Wang Z."/>
            <person name="Xia Z."/>
            <person name="Xiao L."/>
            <person name="Anderson O.D."/>
            <person name="Ouyang S."/>
            <person name="Liang Y."/>
            <person name="Zimin A.V."/>
            <person name="Pertea G."/>
            <person name="Qi P."/>
            <person name="Bennetzen J.L."/>
            <person name="Dai X."/>
            <person name="Dawson M.W."/>
            <person name="Muller H.G."/>
            <person name="Kugler K."/>
            <person name="Rivarola-Duarte L."/>
            <person name="Spannagl M."/>
            <person name="Mayer K.F.X."/>
            <person name="Lu F.H."/>
            <person name="Bevan M.W."/>
            <person name="Leroy P."/>
            <person name="Li P."/>
            <person name="You F.M."/>
            <person name="Sun Q."/>
            <person name="Liu Z."/>
            <person name="Lyons E."/>
            <person name="Wicker T."/>
            <person name="Salzberg S.L."/>
            <person name="Devos K.M."/>
            <person name="Dvorak J."/>
        </authorList>
    </citation>
    <scope>NUCLEOTIDE SEQUENCE [LARGE SCALE GENOMIC DNA]</scope>
    <source>
        <strain evidence="1">cv. AL8/78</strain>
    </source>
</reference>
<evidence type="ECO:0000313" key="2">
    <source>
        <dbReference type="Proteomes" id="UP000015105"/>
    </source>
</evidence>
<dbReference type="EnsemblPlants" id="AET4Gv20511800.2">
    <property type="protein sequence ID" value="AET4Gv20511800.2"/>
    <property type="gene ID" value="AET4Gv20511800"/>
</dbReference>
<proteinExistence type="predicted"/>
<reference evidence="1" key="5">
    <citation type="journal article" date="2021" name="G3 (Bethesda)">
        <title>Aegilops tauschii genome assembly Aet v5.0 features greater sequence contiguity and improved annotation.</title>
        <authorList>
            <person name="Wang L."/>
            <person name="Zhu T."/>
            <person name="Rodriguez J.C."/>
            <person name="Deal K.R."/>
            <person name="Dubcovsky J."/>
            <person name="McGuire P.E."/>
            <person name="Lux T."/>
            <person name="Spannagl M."/>
            <person name="Mayer K.F.X."/>
            <person name="Baldrich P."/>
            <person name="Meyers B.C."/>
            <person name="Huo N."/>
            <person name="Gu Y.Q."/>
            <person name="Zhou H."/>
            <person name="Devos K.M."/>
            <person name="Bennetzen J.L."/>
            <person name="Unver T."/>
            <person name="Budak H."/>
            <person name="Gulick P.J."/>
            <person name="Galiba G."/>
            <person name="Kalapos B."/>
            <person name="Nelson D.R."/>
            <person name="Li P."/>
            <person name="You F.M."/>
            <person name="Luo M.C."/>
            <person name="Dvorak J."/>
        </authorList>
    </citation>
    <scope>NUCLEOTIDE SEQUENCE [LARGE SCALE GENOMIC DNA]</scope>
    <source>
        <strain evidence="1">cv. AL8/78</strain>
    </source>
</reference>
<keyword evidence="2" id="KW-1185">Reference proteome</keyword>
<sequence length="169" mass="19796">VARVFPRKLCKPTYITGLSFKHGNKTVKKFSDIQLGHVTKYKMEVLLHMPKKLKIPMNLLEWIDQHMFESKEHFFKHKNKVIKITNDMVNKMFDVPGGTEPFIFSSDNPQVKAEVSELRNKYVDHRNKMPINKIEEVMLSDETEDGFIRSFIFYFLSSILCPASYCFGN</sequence>
<protein>
    <submittedName>
        <fullName evidence="1">Uncharacterized protein</fullName>
    </submittedName>
</protein>